<sequence length="259" mass="29691">MWEVFGERGRLAEPLLWLASIAVGIVFCKSVYDNMESSFSQIKVYRSLARRQQIEWSNRGFSTAHAIVVSTIAAYLLVYSDFFSDAAPYGPVVFRSTIFSQAVLGFSIGYFIADLSMIIWCYPDLGGWVYILHHGLSIASLALGLHSGYAHIYLYLVLFSEFTTPFVNLRWYLSTAGQSGSNAYLLNGILLFLTWLIFRVLLFVYFFTHIYLHFDQVRQMHDAGFYFLFIAPPLLALMNLVWFRKISLGVVKAFKKKQK</sequence>
<accession>D8QRS3</accession>
<feature type="transmembrane region" description="Helical" evidence="6">
    <location>
        <begin position="56"/>
        <end position="78"/>
    </location>
</feature>
<dbReference type="PANTHER" id="PTHR13439">
    <property type="entry name" value="CT120 PROTEIN"/>
    <property type="match status" value="1"/>
</dbReference>
<evidence type="ECO:0000313" key="8">
    <source>
        <dbReference type="EMBL" id="EFJ37305.1"/>
    </source>
</evidence>
<dbReference type="Gramene" id="EFJ37305">
    <property type="protein sequence ID" value="EFJ37305"/>
    <property type="gene ID" value="SELMODRAFT_77830"/>
</dbReference>
<organism evidence="9">
    <name type="scientific">Selaginella moellendorffii</name>
    <name type="common">Spikemoss</name>
    <dbReference type="NCBI Taxonomy" id="88036"/>
    <lineage>
        <taxon>Eukaryota</taxon>
        <taxon>Viridiplantae</taxon>
        <taxon>Streptophyta</taxon>
        <taxon>Embryophyta</taxon>
        <taxon>Tracheophyta</taxon>
        <taxon>Lycopodiopsida</taxon>
        <taxon>Selaginellales</taxon>
        <taxon>Selaginellaceae</taxon>
        <taxon>Selaginella</taxon>
    </lineage>
</organism>
<dbReference type="FunCoup" id="D8QRS3">
    <property type="interactions" value="1575"/>
</dbReference>
<dbReference type="GO" id="GO:0005783">
    <property type="term" value="C:endoplasmic reticulum"/>
    <property type="evidence" value="ECO:0000318"/>
    <property type="project" value="GO_Central"/>
</dbReference>
<feature type="transmembrane region" description="Helical" evidence="6">
    <location>
        <begin position="15"/>
        <end position="35"/>
    </location>
</feature>
<dbReference type="InterPro" id="IPR006634">
    <property type="entry name" value="TLC-dom"/>
</dbReference>
<keyword evidence="3 6" id="KW-1133">Transmembrane helix</keyword>
<dbReference type="OrthoDB" id="10266980at2759"/>
<feature type="transmembrane region" description="Helical" evidence="6">
    <location>
        <begin position="152"/>
        <end position="173"/>
    </location>
</feature>
<reference evidence="8 9" key="1">
    <citation type="journal article" date="2011" name="Science">
        <title>The Selaginella genome identifies genetic changes associated with the evolution of vascular plants.</title>
        <authorList>
            <person name="Banks J.A."/>
            <person name="Nishiyama T."/>
            <person name="Hasebe M."/>
            <person name="Bowman J.L."/>
            <person name="Gribskov M."/>
            <person name="dePamphilis C."/>
            <person name="Albert V.A."/>
            <person name="Aono N."/>
            <person name="Aoyama T."/>
            <person name="Ambrose B.A."/>
            <person name="Ashton N.W."/>
            <person name="Axtell M.J."/>
            <person name="Barker E."/>
            <person name="Barker M.S."/>
            <person name="Bennetzen J.L."/>
            <person name="Bonawitz N.D."/>
            <person name="Chapple C."/>
            <person name="Cheng C."/>
            <person name="Correa L.G."/>
            <person name="Dacre M."/>
            <person name="DeBarry J."/>
            <person name="Dreyer I."/>
            <person name="Elias M."/>
            <person name="Engstrom E.M."/>
            <person name="Estelle M."/>
            <person name="Feng L."/>
            <person name="Finet C."/>
            <person name="Floyd S.K."/>
            <person name="Frommer W.B."/>
            <person name="Fujita T."/>
            <person name="Gramzow L."/>
            <person name="Gutensohn M."/>
            <person name="Harholt J."/>
            <person name="Hattori M."/>
            <person name="Heyl A."/>
            <person name="Hirai T."/>
            <person name="Hiwatashi Y."/>
            <person name="Ishikawa M."/>
            <person name="Iwata M."/>
            <person name="Karol K.G."/>
            <person name="Koehler B."/>
            <person name="Kolukisaoglu U."/>
            <person name="Kubo M."/>
            <person name="Kurata T."/>
            <person name="Lalonde S."/>
            <person name="Li K."/>
            <person name="Li Y."/>
            <person name="Litt A."/>
            <person name="Lyons E."/>
            <person name="Manning G."/>
            <person name="Maruyama T."/>
            <person name="Michael T.P."/>
            <person name="Mikami K."/>
            <person name="Miyazaki S."/>
            <person name="Morinaga S."/>
            <person name="Murata T."/>
            <person name="Mueller-Roeber B."/>
            <person name="Nelson D.R."/>
            <person name="Obara M."/>
            <person name="Oguri Y."/>
            <person name="Olmstead R.G."/>
            <person name="Onodera N."/>
            <person name="Petersen B.L."/>
            <person name="Pils B."/>
            <person name="Prigge M."/>
            <person name="Rensing S.A."/>
            <person name="Riano-Pachon D.M."/>
            <person name="Roberts A.W."/>
            <person name="Sato Y."/>
            <person name="Scheller H.V."/>
            <person name="Schulz B."/>
            <person name="Schulz C."/>
            <person name="Shakirov E.V."/>
            <person name="Shibagaki N."/>
            <person name="Shinohara N."/>
            <person name="Shippen D.E."/>
            <person name="Soerensen I."/>
            <person name="Sotooka R."/>
            <person name="Sugimoto N."/>
            <person name="Sugita M."/>
            <person name="Sumikawa N."/>
            <person name="Tanurdzic M."/>
            <person name="Theissen G."/>
            <person name="Ulvskov P."/>
            <person name="Wakazuki S."/>
            <person name="Weng J.K."/>
            <person name="Willats W.W."/>
            <person name="Wipf D."/>
            <person name="Wolf P.G."/>
            <person name="Yang L."/>
            <person name="Zimmer A.D."/>
            <person name="Zhu Q."/>
            <person name="Mitros T."/>
            <person name="Hellsten U."/>
            <person name="Loque D."/>
            <person name="Otillar R."/>
            <person name="Salamov A."/>
            <person name="Schmutz J."/>
            <person name="Shapiro H."/>
            <person name="Lindquist E."/>
            <person name="Lucas S."/>
            <person name="Rokhsar D."/>
            <person name="Grigoriev I.V."/>
        </authorList>
    </citation>
    <scope>NUCLEOTIDE SEQUENCE [LARGE SCALE GENOMIC DNA]</scope>
</reference>
<dbReference type="Proteomes" id="UP000001514">
    <property type="component" value="Unassembled WGS sequence"/>
</dbReference>
<dbReference type="AlphaFoldDB" id="D8QRS3"/>
<comment type="subcellular location">
    <subcellularLocation>
        <location evidence="1">Membrane</location>
        <topology evidence="1">Multi-pass membrane protein</topology>
    </subcellularLocation>
</comment>
<dbReference type="KEGG" id="smo:SELMODRAFT_77830"/>
<dbReference type="Pfam" id="PF03798">
    <property type="entry name" value="TRAM_LAG1_CLN8"/>
    <property type="match status" value="1"/>
</dbReference>
<evidence type="ECO:0000256" key="3">
    <source>
        <dbReference type="ARBA" id="ARBA00022989"/>
    </source>
</evidence>
<dbReference type="PROSITE" id="PS50922">
    <property type="entry name" value="TLC"/>
    <property type="match status" value="1"/>
</dbReference>
<feature type="transmembrane region" description="Helical" evidence="6">
    <location>
        <begin position="224"/>
        <end position="243"/>
    </location>
</feature>
<dbReference type="OMA" id="EMHKVEW"/>
<evidence type="ECO:0000256" key="6">
    <source>
        <dbReference type="SAM" id="Phobius"/>
    </source>
</evidence>
<evidence type="ECO:0000256" key="4">
    <source>
        <dbReference type="ARBA" id="ARBA00023136"/>
    </source>
</evidence>
<keyword evidence="4 5" id="KW-0472">Membrane</keyword>
<evidence type="ECO:0000256" key="5">
    <source>
        <dbReference type="PROSITE-ProRule" id="PRU00205"/>
    </source>
</evidence>
<evidence type="ECO:0000256" key="1">
    <source>
        <dbReference type="ARBA" id="ARBA00004141"/>
    </source>
</evidence>
<keyword evidence="9" id="KW-1185">Reference proteome</keyword>
<dbReference type="InterPro" id="IPR050846">
    <property type="entry name" value="TLCD"/>
</dbReference>
<dbReference type="SMART" id="SM00724">
    <property type="entry name" value="TLC"/>
    <property type="match status" value="1"/>
</dbReference>
<gene>
    <name evidence="8" type="ORF">SELMODRAFT_77830</name>
</gene>
<feature type="transmembrane region" description="Helical" evidence="6">
    <location>
        <begin position="185"/>
        <end position="212"/>
    </location>
</feature>
<name>D8QRS3_SELML</name>
<dbReference type="PANTHER" id="PTHR13439:SF0">
    <property type="entry name" value="TOPOISOMERASE I DAMAGE AFFECTED PROTEIN 4"/>
    <property type="match status" value="1"/>
</dbReference>
<proteinExistence type="predicted"/>
<feature type="transmembrane region" description="Helical" evidence="6">
    <location>
        <begin position="127"/>
        <end position="146"/>
    </location>
</feature>
<evidence type="ECO:0000256" key="2">
    <source>
        <dbReference type="ARBA" id="ARBA00022692"/>
    </source>
</evidence>
<dbReference type="EMBL" id="GL377566">
    <property type="protein sequence ID" value="EFJ37305.1"/>
    <property type="molecule type" value="Genomic_DNA"/>
</dbReference>
<dbReference type="InParanoid" id="D8QRS3"/>
<protein>
    <recommendedName>
        <fullName evidence="7">TLC domain-containing protein</fullName>
    </recommendedName>
</protein>
<keyword evidence="2 5" id="KW-0812">Transmembrane</keyword>
<dbReference type="GO" id="GO:0016020">
    <property type="term" value="C:membrane"/>
    <property type="evidence" value="ECO:0007669"/>
    <property type="project" value="UniProtKB-SubCell"/>
</dbReference>
<dbReference type="eggNOG" id="KOG4561">
    <property type="taxonomic scope" value="Eukaryota"/>
</dbReference>
<feature type="domain" description="TLC" evidence="7">
    <location>
        <begin position="51"/>
        <end position="255"/>
    </location>
</feature>
<dbReference type="HOGENOM" id="CLU_034597_3_1_1"/>
<feature type="transmembrane region" description="Helical" evidence="6">
    <location>
        <begin position="98"/>
        <end position="120"/>
    </location>
</feature>
<evidence type="ECO:0000313" key="9">
    <source>
        <dbReference type="Proteomes" id="UP000001514"/>
    </source>
</evidence>
<evidence type="ECO:0000259" key="7">
    <source>
        <dbReference type="PROSITE" id="PS50922"/>
    </source>
</evidence>
<dbReference type="GO" id="GO:0055088">
    <property type="term" value="P:lipid homeostasis"/>
    <property type="evidence" value="ECO:0000318"/>
    <property type="project" value="GO_Central"/>
</dbReference>